<evidence type="ECO:0008006" key="3">
    <source>
        <dbReference type="Google" id="ProtNLM"/>
    </source>
</evidence>
<reference evidence="1" key="1">
    <citation type="submission" date="2013-04" db="EMBL/GenBank/DDBJ databases">
        <authorList>
            <person name="Qu J."/>
            <person name="Murali S.C."/>
            <person name="Bandaranaike D."/>
            <person name="Bellair M."/>
            <person name="Blankenburg K."/>
            <person name="Chao H."/>
            <person name="Dinh H."/>
            <person name="Doddapaneni H."/>
            <person name="Downs B."/>
            <person name="Dugan-Rocha S."/>
            <person name="Elkadiri S."/>
            <person name="Gnanaolivu R.D."/>
            <person name="Hernandez B."/>
            <person name="Javaid M."/>
            <person name="Jayaseelan J.C."/>
            <person name="Lee S."/>
            <person name="Li M."/>
            <person name="Ming W."/>
            <person name="Munidasa M."/>
            <person name="Muniz J."/>
            <person name="Nguyen L."/>
            <person name="Ongeri F."/>
            <person name="Osuji N."/>
            <person name="Pu L.-L."/>
            <person name="Puazo M."/>
            <person name="Qu C."/>
            <person name="Quiroz J."/>
            <person name="Raj R."/>
            <person name="Weissenberger G."/>
            <person name="Xin Y."/>
            <person name="Zou X."/>
            <person name="Han Y."/>
            <person name="Richards S."/>
            <person name="Worley K."/>
            <person name="Muzny D."/>
            <person name="Gibbs R."/>
        </authorList>
    </citation>
    <scope>NUCLEOTIDE SEQUENCE</scope>
    <source>
        <strain evidence="1">Sampled in the wild</strain>
    </source>
</reference>
<reference evidence="1" key="2">
    <citation type="submission" date="2017-10" db="EMBL/GenBank/DDBJ databases">
        <title>Ladona fulva Genome sequencing and assembly.</title>
        <authorList>
            <person name="Murali S."/>
            <person name="Richards S."/>
            <person name="Bandaranaike D."/>
            <person name="Bellair M."/>
            <person name="Blankenburg K."/>
            <person name="Chao H."/>
            <person name="Dinh H."/>
            <person name="Doddapaneni H."/>
            <person name="Dugan-Rocha S."/>
            <person name="Elkadiri S."/>
            <person name="Gnanaolivu R."/>
            <person name="Hernandez B."/>
            <person name="Skinner E."/>
            <person name="Javaid M."/>
            <person name="Lee S."/>
            <person name="Li M."/>
            <person name="Ming W."/>
            <person name="Munidasa M."/>
            <person name="Muniz J."/>
            <person name="Nguyen L."/>
            <person name="Hughes D."/>
            <person name="Osuji N."/>
            <person name="Pu L.-L."/>
            <person name="Puazo M."/>
            <person name="Qu C."/>
            <person name="Quiroz J."/>
            <person name="Raj R."/>
            <person name="Weissenberger G."/>
            <person name="Xin Y."/>
            <person name="Zou X."/>
            <person name="Han Y."/>
            <person name="Worley K."/>
            <person name="Muzny D."/>
            <person name="Gibbs R."/>
        </authorList>
    </citation>
    <scope>NUCLEOTIDE SEQUENCE</scope>
    <source>
        <strain evidence="1">Sampled in the wild</strain>
    </source>
</reference>
<dbReference type="Proteomes" id="UP000792457">
    <property type="component" value="Unassembled WGS sequence"/>
</dbReference>
<protein>
    <recommendedName>
        <fullName evidence="3">Reverse transcriptase domain-containing protein</fullName>
    </recommendedName>
</protein>
<name>A0A8K0KUZ5_LADFU</name>
<gene>
    <name evidence="1" type="ORF">J437_LFUL018562</name>
</gene>
<accession>A0A8K0KUZ5</accession>
<feature type="non-terminal residue" evidence="1">
    <location>
        <position position="1"/>
    </location>
</feature>
<dbReference type="AlphaFoldDB" id="A0A8K0KUZ5"/>
<sequence length="64" mass="7427">MLTILFWCFILTLDYGVLQGSILGPTTLFYLLVNDIYNIVRKYTVIQYADDSLLILVHKNLDKT</sequence>
<keyword evidence="2" id="KW-1185">Reference proteome</keyword>
<comment type="caution">
    <text evidence="1">The sequence shown here is derived from an EMBL/GenBank/DDBJ whole genome shotgun (WGS) entry which is preliminary data.</text>
</comment>
<proteinExistence type="predicted"/>
<organism evidence="1 2">
    <name type="scientific">Ladona fulva</name>
    <name type="common">Scarce chaser dragonfly</name>
    <name type="synonym">Libellula fulva</name>
    <dbReference type="NCBI Taxonomy" id="123851"/>
    <lineage>
        <taxon>Eukaryota</taxon>
        <taxon>Metazoa</taxon>
        <taxon>Ecdysozoa</taxon>
        <taxon>Arthropoda</taxon>
        <taxon>Hexapoda</taxon>
        <taxon>Insecta</taxon>
        <taxon>Pterygota</taxon>
        <taxon>Palaeoptera</taxon>
        <taxon>Odonata</taxon>
        <taxon>Epiprocta</taxon>
        <taxon>Anisoptera</taxon>
        <taxon>Libelluloidea</taxon>
        <taxon>Libellulidae</taxon>
        <taxon>Ladona</taxon>
    </lineage>
</organism>
<dbReference type="EMBL" id="KZ309414">
    <property type="protein sequence ID" value="KAG8238678.1"/>
    <property type="molecule type" value="Genomic_DNA"/>
</dbReference>
<evidence type="ECO:0000313" key="1">
    <source>
        <dbReference type="EMBL" id="KAG8238678.1"/>
    </source>
</evidence>
<evidence type="ECO:0000313" key="2">
    <source>
        <dbReference type="Proteomes" id="UP000792457"/>
    </source>
</evidence>
<dbReference type="OrthoDB" id="445826at2759"/>